<organism evidence="4 5">
    <name type="scientific">Chitinophaga dinghuensis</name>
    <dbReference type="NCBI Taxonomy" id="1539050"/>
    <lineage>
        <taxon>Bacteria</taxon>
        <taxon>Pseudomonadati</taxon>
        <taxon>Bacteroidota</taxon>
        <taxon>Chitinophagia</taxon>
        <taxon>Chitinophagales</taxon>
        <taxon>Chitinophagaceae</taxon>
        <taxon>Chitinophaga</taxon>
    </lineage>
</organism>
<dbReference type="SUPFAM" id="SSF52172">
    <property type="entry name" value="CheY-like"/>
    <property type="match status" value="1"/>
</dbReference>
<evidence type="ECO:0000259" key="2">
    <source>
        <dbReference type="PROSITE" id="PS50110"/>
    </source>
</evidence>
<dbReference type="Proteomes" id="UP000249819">
    <property type="component" value="Unassembled WGS sequence"/>
</dbReference>
<reference evidence="4 5" key="1">
    <citation type="submission" date="2018-06" db="EMBL/GenBank/DDBJ databases">
        <title>Genomic Encyclopedia of Archaeal and Bacterial Type Strains, Phase II (KMG-II): from individual species to whole genera.</title>
        <authorList>
            <person name="Goeker M."/>
        </authorList>
    </citation>
    <scope>NUCLEOTIDE SEQUENCE [LARGE SCALE GENOMIC DNA]</scope>
    <source>
        <strain evidence="4 5">DSM 29821</strain>
    </source>
</reference>
<dbReference type="GO" id="GO:0003677">
    <property type="term" value="F:DNA binding"/>
    <property type="evidence" value="ECO:0007669"/>
    <property type="project" value="InterPro"/>
</dbReference>
<dbReference type="InterPro" id="IPR011006">
    <property type="entry name" value="CheY-like_superfamily"/>
</dbReference>
<feature type="modified residue" description="4-aspartylphosphate" evidence="1">
    <location>
        <position position="56"/>
    </location>
</feature>
<sequence>MCKINVVIVDDERSSREELKLALSAYEDFTIIGEAKNVDEAKTLITTMHPDLIFLDIQMPGQSGFDLLEQLSQVPQVIFVTAYDQYAIRAFDNNALDYLLKPFRTERFAQTIEKIRVKREEMKAKEQLSSQTKQIFLKDGEHAYFIQPLSVYRIASAENYSKVYFEDKKVVIKRSLHQWESRLDPAIFFRANRTELVNIRFIQQVKPTAGGRLELVLQNGTVVEVSMRQSVKFRNINRI</sequence>
<proteinExistence type="predicted"/>
<evidence type="ECO:0000313" key="4">
    <source>
        <dbReference type="EMBL" id="RAJ74974.1"/>
    </source>
</evidence>
<dbReference type="Gene3D" id="2.40.50.1020">
    <property type="entry name" value="LytTr DNA-binding domain"/>
    <property type="match status" value="1"/>
</dbReference>
<feature type="domain" description="Response regulatory" evidence="2">
    <location>
        <begin position="5"/>
        <end position="116"/>
    </location>
</feature>
<dbReference type="PANTHER" id="PTHR37299:SF1">
    <property type="entry name" value="STAGE 0 SPORULATION PROTEIN A HOMOLOG"/>
    <property type="match status" value="1"/>
</dbReference>
<dbReference type="InterPro" id="IPR001789">
    <property type="entry name" value="Sig_transdc_resp-reg_receiver"/>
</dbReference>
<dbReference type="RefSeq" id="WP_111594885.1">
    <property type="nucleotide sequence ID" value="NZ_QLMA01000010.1"/>
</dbReference>
<dbReference type="AlphaFoldDB" id="A0A327VJT3"/>
<dbReference type="Gene3D" id="3.40.50.2300">
    <property type="match status" value="1"/>
</dbReference>
<keyword evidence="5" id="KW-1185">Reference proteome</keyword>
<comment type="caution">
    <text evidence="4">The sequence shown here is derived from an EMBL/GenBank/DDBJ whole genome shotgun (WGS) entry which is preliminary data.</text>
</comment>
<dbReference type="GO" id="GO:0000156">
    <property type="term" value="F:phosphorelay response regulator activity"/>
    <property type="evidence" value="ECO:0007669"/>
    <property type="project" value="InterPro"/>
</dbReference>
<dbReference type="SMART" id="SM00448">
    <property type="entry name" value="REC"/>
    <property type="match status" value="1"/>
</dbReference>
<dbReference type="PANTHER" id="PTHR37299">
    <property type="entry name" value="TRANSCRIPTIONAL REGULATOR-RELATED"/>
    <property type="match status" value="1"/>
</dbReference>
<evidence type="ECO:0000256" key="1">
    <source>
        <dbReference type="PROSITE-ProRule" id="PRU00169"/>
    </source>
</evidence>
<feature type="domain" description="HTH LytTR-type" evidence="3">
    <location>
        <begin position="135"/>
        <end position="239"/>
    </location>
</feature>
<dbReference type="InterPro" id="IPR046947">
    <property type="entry name" value="LytR-like"/>
</dbReference>
<evidence type="ECO:0000259" key="3">
    <source>
        <dbReference type="PROSITE" id="PS50930"/>
    </source>
</evidence>
<accession>A0A327VJT3</accession>
<dbReference type="Pfam" id="PF00072">
    <property type="entry name" value="Response_reg"/>
    <property type="match status" value="1"/>
</dbReference>
<dbReference type="EMBL" id="QLMA01000010">
    <property type="protein sequence ID" value="RAJ74974.1"/>
    <property type="molecule type" value="Genomic_DNA"/>
</dbReference>
<dbReference type="OrthoDB" id="2168082at2"/>
<dbReference type="SMART" id="SM00850">
    <property type="entry name" value="LytTR"/>
    <property type="match status" value="1"/>
</dbReference>
<keyword evidence="1" id="KW-0597">Phosphoprotein</keyword>
<protein>
    <submittedName>
        <fullName evidence="4">Two-component system LytT family response regulator</fullName>
    </submittedName>
</protein>
<gene>
    <name evidence="4" type="ORF">CLV59_11020</name>
</gene>
<dbReference type="InterPro" id="IPR007492">
    <property type="entry name" value="LytTR_DNA-bd_dom"/>
</dbReference>
<name>A0A327VJT3_9BACT</name>
<dbReference type="PROSITE" id="PS50110">
    <property type="entry name" value="RESPONSE_REGULATORY"/>
    <property type="match status" value="1"/>
</dbReference>
<dbReference type="PROSITE" id="PS50930">
    <property type="entry name" value="HTH_LYTTR"/>
    <property type="match status" value="1"/>
</dbReference>
<dbReference type="Pfam" id="PF04397">
    <property type="entry name" value="LytTR"/>
    <property type="match status" value="1"/>
</dbReference>
<evidence type="ECO:0000313" key="5">
    <source>
        <dbReference type="Proteomes" id="UP000249819"/>
    </source>
</evidence>